<evidence type="ECO:0000313" key="1">
    <source>
        <dbReference type="EMBL" id="KAH7931512.1"/>
    </source>
</evidence>
<dbReference type="EMBL" id="JABSTU010006983">
    <property type="protein sequence ID" value="KAH7931512.1"/>
    <property type="molecule type" value="Genomic_DNA"/>
</dbReference>
<protein>
    <submittedName>
        <fullName evidence="1">Uncharacterized protein</fullName>
    </submittedName>
</protein>
<keyword evidence="2" id="KW-1185">Reference proteome</keyword>
<accession>A0A9J6CTD5</accession>
<organism evidence="1 2">
    <name type="scientific">Rhipicephalus microplus</name>
    <name type="common">Cattle tick</name>
    <name type="synonym">Boophilus microplus</name>
    <dbReference type="NCBI Taxonomy" id="6941"/>
    <lineage>
        <taxon>Eukaryota</taxon>
        <taxon>Metazoa</taxon>
        <taxon>Ecdysozoa</taxon>
        <taxon>Arthropoda</taxon>
        <taxon>Chelicerata</taxon>
        <taxon>Arachnida</taxon>
        <taxon>Acari</taxon>
        <taxon>Parasitiformes</taxon>
        <taxon>Ixodida</taxon>
        <taxon>Ixodoidea</taxon>
        <taxon>Ixodidae</taxon>
        <taxon>Rhipicephalinae</taxon>
        <taxon>Rhipicephalus</taxon>
        <taxon>Boophilus</taxon>
    </lineage>
</organism>
<dbReference type="AlphaFoldDB" id="A0A9J6CTD5"/>
<name>A0A9J6CTD5_RHIMP</name>
<proteinExistence type="predicted"/>
<dbReference type="Proteomes" id="UP000821866">
    <property type="component" value="Unassembled WGS sequence"/>
</dbReference>
<reference evidence="1" key="2">
    <citation type="submission" date="2021-09" db="EMBL/GenBank/DDBJ databases">
        <authorList>
            <person name="Jia N."/>
            <person name="Wang J."/>
            <person name="Shi W."/>
            <person name="Du L."/>
            <person name="Sun Y."/>
            <person name="Zhan W."/>
            <person name="Jiang J."/>
            <person name="Wang Q."/>
            <person name="Zhang B."/>
            <person name="Ji P."/>
            <person name="Sakyi L.B."/>
            <person name="Cui X."/>
            <person name="Yuan T."/>
            <person name="Jiang B."/>
            <person name="Yang W."/>
            <person name="Lam T.T.-Y."/>
            <person name="Chang Q."/>
            <person name="Ding S."/>
            <person name="Wang X."/>
            <person name="Zhu J."/>
            <person name="Ruan X."/>
            <person name="Zhao L."/>
            <person name="Wei J."/>
            <person name="Que T."/>
            <person name="Du C."/>
            <person name="Cheng J."/>
            <person name="Dai P."/>
            <person name="Han X."/>
            <person name="Huang E."/>
            <person name="Gao Y."/>
            <person name="Liu J."/>
            <person name="Shao H."/>
            <person name="Ye R."/>
            <person name="Li L."/>
            <person name="Wei W."/>
            <person name="Wang X."/>
            <person name="Wang C."/>
            <person name="Huo Q."/>
            <person name="Li W."/>
            <person name="Guo W."/>
            <person name="Chen H."/>
            <person name="Chen S."/>
            <person name="Zhou L."/>
            <person name="Zhou L."/>
            <person name="Ni X."/>
            <person name="Tian J."/>
            <person name="Zhou Y."/>
            <person name="Sheng Y."/>
            <person name="Liu T."/>
            <person name="Pan Y."/>
            <person name="Xia L."/>
            <person name="Li J."/>
            <person name="Zhao F."/>
            <person name="Cao W."/>
        </authorList>
    </citation>
    <scope>NUCLEOTIDE SEQUENCE</scope>
    <source>
        <strain evidence="1">Rmic-2018</strain>
        <tissue evidence="1">Larvae</tissue>
    </source>
</reference>
<reference evidence="1" key="1">
    <citation type="journal article" date="2020" name="Cell">
        <title>Large-Scale Comparative Analyses of Tick Genomes Elucidate Their Genetic Diversity and Vector Capacities.</title>
        <authorList>
            <consortium name="Tick Genome and Microbiome Consortium (TIGMIC)"/>
            <person name="Jia N."/>
            <person name="Wang J."/>
            <person name="Shi W."/>
            <person name="Du L."/>
            <person name="Sun Y."/>
            <person name="Zhan W."/>
            <person name="Jiang J.F."/>
            <person name="Wang Q."/>
            <person name="Zhang B."/>
            <person name="Ji P."/>
            <person name="Bell-Sakyi L."/>
            <person name="Cui X.M."/>
            <person name="Yuan T.T."/>
            <person name="Jiang B.G."/>
            <person name="Yang W.F."/>
            <person name="Lam T.T."/>
            <person name="Chang Q.C."/>
            <person name="Ding S.J."/>
            <person name="Wang X.J."/>
            <person name="Zhu J.G."/>
            <person name="Ruan X.D."/>
            <person name="Zhao L."/>
            <person name="Wei J.T."/>
            <person name="Ye R.Z."/>
            <person name="Que T.C."/>
            <person name="Du C.H."/>
            <person name="Zhou Y.H."/>
            <person name="Cheng J.X."/>
            <person name="Dai P.F."/>
            <person name="Guo W.B."/>
            <person name="Han X.H."/>
            <person name="Huang E.J."/>
            <person name="Li L.F."/>
            <person name="Wei W."/>
            <person name="Gao Y.C."/>
            <person name="Liu J.Z."/>
            <person name="Shao H.Z."/>
            <person name="Wang X."/>
            <person name="Wang C.C."/>
            <person name="Yang T.C."/>
            <person name="Huo Q.B."/>
            <person name="Li W."/>
            <person name="Chen H.Y."/>
            <person name="Chen S.E."/>
            <person name="Zhou L.G."/>
            <person name="Ni X.B."/>
            <person name="Tian J.H."/>
            <person name="Sheng Y."/>
            <person name="Liu T."/>
            <person name="Pan Y.S."/>
            <person name="Xia L.Y."/>
            <person name="Li J."/>
            <person name="Zhao F."/>
            <person name="Cao W.C."/>
        </authorList>
    </citation>
    <scope>NUCLEOTIDE SEQUENCE</scope>
    <source>
        <strain evidence="1">Rmic-2018</strain>
    </source>
</reference>
<comment type="caution">
    <text evidence="1">The sequence shown here is derived from an EMBL/GenBank/DDBJ whole genome shotgun (WGS) entry which is preliminary data.</text>
</comment>
<sequence>MDAYAEELAFPTISSACLARSSSAFHAIRHGQQRDTAHPPAWSNAGARLVHGREGDAVQRCGKHIVSHQRTTGSITREQLESGGKKFLGGAGPRPRIHAGRFQIRPSTGRIAGVNSSQRSASGQAAAFLTMSASEVHWERLLETLERLRVGPTARLGPCPRDGLGARGS</sequence>
<evidence type="ECO:0000313" key="2">
    <source>
        <dbReference type="Proteomes" id="UP000821866"/>
    </source>
</evidence>
<gene>
    <name evidence="1" type="ORF">HPB51_029831</name>
</gene>